<dbReference type="PANTHER" id="PTHR24060">
    <property type="entry name" value="METABOTROPIC GLUTAMATE RECEPTOR"/>
    <property type="match status" value="1"/>
</dbReference>
<dbReference type="GO" id="GO:0004930">
    <property type="term" value="F:G protein-coupled receptor activity"/>
    <property type="evidence" value="ECO:0007669"/>
    <property type="project" value="UniProtKB-KW"/>
</dbReference>
<dbReference type="AlphaFoldDB" id="A0AAD9P9C0"/>
<dbReference type="InterPro" id="IPR011500">
    <property type="entry name" value="GPCR_3_9-Cys_dom"/>
</dbReference>
<evidence type="ECO:0000256" key="9">
    <source>
        <dbReference type="ARBA" id="ARBA00023180"/>
    </source>
</evidence>
<comment type="caution">
    <text evidence="14">The sequence shown here is derived from an EMBL/GenBank/DDBJ whole genome shotgun (WGS) entry which is preliminary data.</text>
</comment>
<accession>A0AAD9P9C0</accession>
<dbReference type="Gene3D" id="2.10.50.30">
    <property type="entry name" value="GPCR, family 3, nine cysteines domain"/>
    <property type="match status" value="1"/>
</dbReference>
<evidence type="ECO:0000256" key="8">
    <source>
        <dbReference type="ARBA" id="ARBA00023170"/>
    </source>
</evidence>
<protein>
    <recommendedName>
        <fullName evidence="13">G-protein coupled receptors family 3 profile domain-containing protein</fullName>
    </recommendedName>
</protein>
<evidence type="ECO:0000256" key="3">
    <source>
        <dbReference type="ARBA" id="ARBA00022475"/>
    </source>
</evidence>
<dbReference type="InterPro" id="IPR000162">
    <property type="entry name" value="GPCR_3_mtglu_rcpt"/>
</dbReference>
<feature type="compositionally biased region" description="Basic residues" evidence="11">
    <location>
        <begin position="834"/>
        <end position="848"/>
    </location>
</feature>
<keyword evidence="10" id="KW-0807">Transducer</keyword>
<evidence type="ECO:0000256" key="7">
    <source>
        <dbReference type="ARBA" id="ARBA00023136"/>
    </source>
</evidence>
<feature type="transmembrane region" description="Helical" evidence="12">
    <location>
        <begin position="401"/>
        <end position="418"/>
    </location>
</feature>
<dbReference type="InterPro" id="IPR050726">
    <property type="entry name" value="mGluR"/>
</dbReference>
<evidence type="ECO:0000256" key="11">
    <source>
        <dbReference type="SAM" id="MobiDB-lite"/>
    </source>
</evidence>
<dbReference type="Gene3D" id="3.40.50.2300">
    <property type="match status" value="1"/>
</dbReference>
<keyword evidence="3" id="KW-1003">Cell membrane</keyword>
<proteinExistence type="inferred from homology"/>
<keyword evidence="9" id="KW-0325">Glycoprotein</keyword>
<keyword evidence="4 12" id="KW-0812">Transmembrane</keyword>
<organism evidence="14 15">
    <name type="scientific">Ridgeia piscesae</name>
    <name type="common">Tubeworm</name>
    <dbReference type="NCBI Taxonomy" id="27915"/>
    <lineage>
        <taxon>Eukaryota</taxon>
        <taxon>Metazoa</taxon>
        <taxon>Spiralia</taxon>
        <taxon>Lophotrochozoa</taxon>
        <taxon>Annelida</taxon>
        <taxon>Polychaeta</taxon>
        <taxon>Sedentaria</taxon>
        <taxon>Canalipalpata</taxon>
        <taxon>Sabellida</taxon>
        <taxon>Siboglinidae</taxon>
        <taxon>Ridgeia</taxon>
    </lineage>
</organism>
<feature type="transmembrane region" description="Helical" evidence="12">
    <location>
        <begin position="486"/>
        <end position="511"/>
    </location>
</feature>
<feature type="domain" description="G-protein coupled receptors family 3 profile" evidence="13">
    <location>
        <begin position="358"/>
        <end position="583"/>
    </location>
</feature>
<dbReference type="FunFam" id="2.10.50.30:FF:000001">
    <property type="entry name" value="metabotropic glutamate receptor 1"/>
    <property type="match status" value="1"/>
</dbReference>
<feature type="region of interest" description="Disordered" evidence="11">
    <location>
        <begin position="656"/>
        <end position="683"/>
    </location>
</feature>
<dbReference type="CDD" id="cd15285">
    <property type="entry name" value="7tmC_mGluR_group1"/>
    <property type="match status" value="1"/>
</dbReference>
<sequence>MCVCSDGWAVRPDVLSVTMCVCSDGWAVRPDVSKCHNVCLQCLTAGRCDLTSLSVTMCVCSDGWAVRPDVVDGLEQEAAGGISMKLYSPPISGFDDYYFSLRPDTNTRNPWFREFWQQKFGCYIDGPDRDRRYTDPCTGREDLSQDYVQDAKLGFVVNAIYTMAHALDKMQRHLCGNKAGLCAAMMPLNGTLFLEYLLNVYDLMNFQKLVTDNGSVYYDYVRIGGWKRGNLTMDDSKIFWPSRAAASWAPMVESVCSKPCPKGQVKKVQQGGVSCCWVCTSCQDYEFMLDNATCKACPLGWWPNKDLTGTSLDNGGSTKTSQVRHWTMVAQQRPHRYVIGQWWLNKDLTGTSLDNGGSTKTSQASTRELSYIILLGIAISYCTTFPLVAKPSLLTCYLARILPGFSFSLIYGALVTKTNRIARILAGSKKKIITRKPRFMSASAQVVITCIIIGIECAIITVMLILEPADSKLIYPKKTRVKLTCNATTLGILVPLGFDIFLIVMCTLYAIKTRNLPENFNEAKFIGFTMYTTCIVWLAFVLTMCLAITLSASVALILLFFRKIYIIVCKPEKNNRSAFTTTKDVRCHIGSAGTRDSMEKNEKTFATAAMMVYRQKNFFERWKHKSSSTTAETPTTIMGRMATVTRANHQTSPQIIRPAGASKTGTPETSKSSKTAYNRPPAEPRFFCGLLTETSAEIVPTTTTTTKPSTIDRVGRQSSRRRTSGDKRLKERSVQTGDDLLQPLLCGLRRRVRSGEYGDDPSTVTDHIEALLDAAAGGDVDEISPLLHTPQTASTRHSGRRGADSSTSEETLSDREVSDSDDIEELTRRPPVPGRRRSVATRNTRRRLPPPGVATRRGVDSGGLLAARAHNLRVANSTLDNGTRDMPATRPPRPEDTLDVPGARSSRREPVWSYSGANAAAATPAADCFLNNSNSTNVRRHRSLQPARSPRQTRRQTSLHVPGHVPGHVNFLAGDITGTHIPLKVKVAHVRRSFDGAKQDENVARFQKYLKTKGIELDLNSVQTSNV</sequence>
<evidence type="ECO:0000256" key="4">
    <source>
        <dbReference type="ARBA" id="ARBA00022692"/>
    </source>
</evidence>
<keyword evidence="7 12" id="KW-0472">Membrane</keyword>
<evidence type="ECO:0000256" key="12">
    <source>
        <dbReference type="SAM" id="Phobius"/>
    </source>
</evidence>
<evidence type="ECO:0000256" key="1">
    <source>
        <dbReference type="ARBA" id="ARBA00004651"/>
    </source>
</evidence>
<dbReference type="InterPro" id="IPR017978">
    <property type="entry name" value="GPCR_3_C"/>
</dbReference>
<comment type="subcellular location">
    <subcellularLocation>
        <location evidence="1">Cell membrane</location>
        <topology evidence="1">Multi-pass membrane protein</topology>
    </subcellularLocation>
</comment>
<feature type="region of interest" description="Disordered" evidence="11">
    <location>
        <begin position="932"/>
        <end position="963"/>
    </location>
</feature>
<dbReference type="Proteomes" id="UP001209878">
    <property type="component" value="Unassembled WGS sequence"/>
</dbReference>
<evidence type="ECO:0000256" key="10">
    <source>
        <dbReference type="ARBA" id="ARBA00023224"/>
    </source>
</evidence>
<feature type="region of interest" description="Disordered" evidence="11">
    <location>
        <begin position="702"/>
        <end position="736"/>
    </location>
</feature>
<evidence type="ECO:0000256" key="2">
    <source>
        <dbReference type="ARBA" id="ARBA00007242"/>
    </source>
</evidence>
<feature type="compositionally biased region" description="Low complexity" evidence="11">
    <location>
        <begin position="702"/>
        <end position="711"/>
    </location>
</feature>
<name>A0AAD9P9C0_RIDPI</name>
<dbReference type="PROSITE" id="PS50259">
    <property type="entry name" value="G_PROTEIN_RECEP_F3_4"/>
    <property type="match status" value="1"/>
</dbReference>
<feature type="region of interest" description="Disordered" evidence="11">
    <location>
        <begin position="875"/>
        <end position="911"/>
    </location>
</feature>
<evidence type="ECO:0000313" key="14">
    <source>
        <dbReference type="EMBL" id="KAK2190519.1"/>
    </source>
</evidence>
<evidence type="ECO:0000313" key="15">
    <source>
        <dbReference type="Proteomes" id="UP001209878"/>
    </source>
</evidence>
<keyword evidence="15" id="KW-1185">Reference proteome</keyword>
<feature type="transmembrane region" description="Helical" evidence="12">
    <location>
        <begin position="369"/>
        <end position="389"/>
    </location>
</feature>
<dbReference type="EMBL" id="JAODUO010000077">
    <property type="protein sequence ID" value="KAK2190519.1"/>
    <property type="molecule type" value="Genomic_DNA"/>
</dbReference>
<comment type="similarity">
    <text evidence="2">Belongs to the G-protein coupled receptor 3 family.</text>
</comment>
<feature type="transmembrane region" description="Helical" evidence="12">
    <location>
        <begin position="439"/>
        <end position="466"/>
    </location>
</feature>
<dbReference type="InterPro" id="IPR028082">
    <property type="entry name" value="Peripla_BP_I"/>
</dbReference>
<dbReference type="PROSITE" id="PS00980">
    <property type="entry name" value="G_PROTEIN_RECEP_F3_2"/>
    <property type="match status" value="1"/>
</dbReference>
<feature type="transmembrane region" description="Helical" evidence="12">
    <location>
        <begin position="531"/>
        <end position="561"/>
    </location>
</feature>
<dbReference type="SUPFAM" id="SSF53822">
    <property type="entry name" value="Periplasmic binding protein-like I"/>
    <property type="match status" value="1"/>
</dbReference>
<dbReference type="InterPro" id="IPR038550">
    <property type="entry name" value="GPCR_3_9-Cys_sf"/>
</dbReference>
<dbReference type="InterPro" id="IPR017979">
    <property type="entry name" value="GPCR_3_CS"/>
</dbReference>
<dbReference type="PRINTS" id="PR00593">
    <property type="entry name" value="MTABOTROPICR"/>
</dbReference>
<dbReference type="Pfam" id="PF07562">
    <property type="entry name" value="NCD3G"/>
    <property type="match status" value="1"/>
</dbReference>
<keyword evidence="6" id="KW-0297">G-protein coupled receptor</keyword>
<reference evidence="14" key="1">
    <citation type="journal article" date="2023" name="Mol. Biol. Evol.">
        <title>Third-Generation Sequencing Reveals the Adaptive Role of the Epigenome in Three Deep-Sea Polychaetes.</title>
        <authorList>
            <person name="Perez M."/>
            <person name="Aroh O."/>
            <person name="Sun Y."/>
            <person name="Lan Y."/>
            <person name="Juniper S.K."/>
            <person name="Young C.R."/>
            <person name="Angers B."/>
            <person name="Qian P.Y."/>
        </authorList>
    </citation>
    <scope>NUCLEOTIDE SEQUENCE</scope>
    <source>
        <strain evidence="14">R07B-5</strain>
    </source>
</reference>
<gene>
    <name evidence="14" type="ORF">NP493_77g01012</name>
</gene>
<feature type="compositionally biased region" description="Polar residues" evidence="11">
    <location>
        <begin position="663"/>
        <end position="676"/>
    </location>
</feature>
<evidence type="ECO:0000259" key="13">
    <source>
        <dbReference type="PROSITE" id="PS50259"/>
    </source>
</evidence>
<keyword evidence="8" id="KW-0675">Receptor</keyword>
<dbReference type="GO" id="GO:0005886">
    <property type="term" value="C:plasma membrane"/>
    <property type="evidence" value="ECO:0007669"/>
    <property type="project" value="UniProtKB-SubCell"/>
</dbReference>
<feature type="region of interest" description="Disordered" evidence="11">
    <location>
        <begin position="782"/>
        <end position="859"/>
    </location>
</feature>
<evidence type="ECO:0000256" key="5">
    <source>
        <dbReference type="ARBA" id="ARBA00022989"/>
    </source>
</evidence>
<feature type="compositionally biased region" description="Basic and acidic residues" evidence="11">
    <location>
        <begin position="723"/>
        <end position="733"/>
    </location>
</feature>
<evidence type="ECO:0000256" key="6">
    <source>
        <dbReference type="ARBA" id="ARBA00023040"/>
    </source>
</evidence>
<dbReference type="PROSITE" id="PS00981">
    <property type="entry name" value="G_PROTEIN_RECEP_F3_3"/>
    <property type="match status" value="1"/>
</dbReference>
<dbReference type="Pfam" id="PF00003">
    <property type="entry name" value="7tm_3"/>
    <property type="match status" value="1"/>
</dbReference>
<keyword evidence="5 12" id="KW-1133">Transmembrane helix</keyword>